<dbReference type="OrthoDB" id="591557at2759"/>
<comment type="caution">
    <text evidence="2">The sequence shown here is derived from an EMBL/GenBank/DDBJ whole genome shotgun (WGS) entry which is preliminary data.</text>
</comment>
<evidence type="ECO:0000313" key="3">
    <source>
        <dbReference type="Proteomes" id="UP000636709"/>
    </source>
</evidence>
<evidence type="ECO:0000313" key="2">
    <source>
        <dbReference type="EMBL" id="KAF8731331.1"/>
    </source>
</evidence>
<dbReference type="AlphaFoldDB" id="A0A835F862"/>
<dbReference type="PANTHER" id="PTHR34591">
    <property type="entry name" value="OS03G0653100 PROTEIN-RELATED"/>
    <property type="match status" value="1"/>
</dbReference>
<organism evidence="2 3">
    <name type="scientific">Digitaria exilis</name>
    <dbReference type="NCBI Taxonomy" id="1010633"/>
    <lineage>
        <taxon>Eukaryota</taxon>
        <taxon>Viridiplantae</taxon>
        <taxon>Streptophyta</taxon>
        <taxon>Embryophyta</taxon>
        <taxon>Tracheophyta</taxon>
        <taxon>Spermatophyta</taxon>
        <taxon>Magnoliopsida</taxon>
        <taxon>Liliopsida</taxon>
        <taxon>Poales</taxon>
        <taxon>Poaceae</taxon>
        <taxon>PACMAD clade</taxon>
        <taxon>Panicoideae</taxon>
        <taxon>Panicodae</taxon>
        <taxon>Paniceae</taxon>
        <taxon>Anthephorinae</taxon>
        <taxon>Digitaria</taxon>
    </lineage>
</organism>
<accession>A0A835F862</accession>
<dbReference type="EMBL" id="JACEFO010001608">
    <property type="protein sequence ID" value="KAF8731331.1"/>
    <property type="molecule type" value="Genomic_DNA"/>
</dbReference>
<dbReference type="PANTHER" id="PTHR34591:SF28">
    <property type="entry name" value="F-BOX DOMAIN-CONTAINING PROTEIN"/>
    <property type="match status" value="1"/>
</dbReference>
<evidence type="ECO:0000256" key="1">
    <source>
        <dbReference type="SAM" id="MobiDB-lite"/>
    </source>
</evidence>
<protein>
    <submittedName>
        <fullName evidence="2">Uncharacterized protein</fullName>
    </submittedName>
</protein>
<sequence>MNRGSIRCSRGSIPAIGRSGRLGVLERWCGGHGRPHGGVEHQCNGLILFLLDWSTLCVCNPATRRWIKLPKRPNEAGYTAAHLVFDPMVSLHYEVIAFSDAPRMPRIRVKPGMDKKRPSSQWQGLSLLEHKYQEASESQPMPEWELKHKADIGPSILQHYMRQGRRNEEIETSWSLDCGEEGLDDPLGCGWDSSDESAICVEGKGEIDNGYRWCDVSHCMDLLGYHPSKEIVFLGDHFEGFAYYIGTSKLQYLGSIYPLRGSHRQVAATHESFIYTPCIDDLLPDQKRNTTRGLAIAHTGGIGTDQIKGSVQWPPSLYVAHVFSSRTGRWEERTYVREDDAAVTLLDVWSDPWGDDSETLSHTAPRCNAVCWRGAFYLHCRGGFVMRLSLLEHKYKVIKTPNIDNRFTKPRLDIDKYLRRESEYTSKEQCLRSFQMDRKFVDSVRPYMHFGKSEHGIYYTALCWCQLQVWVLREVSESRPLAEWELKHKADIESSFQQYYTTSRKDRKETQMSWSLDRGKEGSDHHPVECGWESSDDSCISVEGEDEVHSGDRTYDIMLRIDFLGCHPNKDIAFLGNYFDGFAYNLGTSNLQYLGTFDPVGCCHYLVAAMHESFIYTPCMDDLLPEQKRNTRHGQEEVDIDEDKDIEEVENEETTCKTWK</sequence>
<keyword evidence="3" id="KW-1185">Reference proteome</keyword>
<reference evidence="2" key="1">
    <citation type="submission" date="2020-07" db="EMBL/GenBank/DDBJ databases">
        <title>Genome sequence and genetic diversity analysis of an under-domesticated orphan crop, white fonio (Digitaria exilis).</title>
        <authorList>
            <person name="Bennetzen J.L."/>
            <person name="Chen S."/>
            <person name="Ma X."/>
            <person name="Wang X."/>
            <person name="Yssel A.E.J."/>
            <person name="Chaluvadi S.R."/>
            <person name="Johnson M."/>
            <person name="Gangashetty P."/>
            <person name="Hamidou F."/>
            <person name="Sanogo M.D."/>
            <person name="Zwaenepoel A."/>
            <person name="Wallace J."/>
            <person name="Van De Peer Y."/>
            <person name="Van Deynze A."/>
        </authorList>
    </citation>
    <scope>NUCLEOTIDE SEQUENCE</scope>
    <source>
        <tissue evidence="2">Leaves</tissue>
    </source>
</reference>
<dbReference type="Proteomes" id="UP000636709">
    <property type="component" value="Unassembled WGS sequence"/>
</dbReference>
<proteinExistence type="predicted"/>
<name>A0A835F862_9POAL</name>
<gene>
    <name evidence="2" type="ORF">HU200_016386</name>
</gene>
<feature type="region of interest" description="Disordered" evidence="1">
    <location>
        <begin position="630"/>
        <end position="660"/>
    </location>
</feature>
<feature type="compositionally biased region" description="Acidic residues" evidence="1">
    <location>
        <begin position="637"/>
        <end position="653"/>
    </location>
</feature>